<dbReference type="GO" id="GO:0031412">
    <property type="term" value="P:gas vesicle organization"/>
    <property type="evidence" value="ECO:0007669"/>
    <property type="project" value="InterPro"/>
</dbReference>
<comment type="caution">
    <text evidence="1">The sequence shown here is derived from an EMBL/GenBank/DDBJ whole genome shotgun (WGS) entry which is preliminary data.</text>
</comment>
<protein>
    <submittedName>
        <fullName evidence="1">Gas vesicle protein GvpO</fullName>
    </submittedName>
</protein>
<evidence type="ECO:0000313" key="1">
    <source>
        <dbReference type="EMBL" id="PSL47081.1"/>
    </source>
</evidence>
<dbReference type="Pfam" id="PF05800">
    <property type="entry name" value="GvpO"/>
    <property type="match status" value="1"/>
</dbReference>
<name>A0A2P8HLK9_9BACI</name>
<dbReference type="RefSeq" id="WP_245893920.1">
    <property type="nucleotide sequence ID" value="NZ_PYAV01000005.1"/>
</dbReference>
<gene>
    <name evidence="1" type="ORF">B0H94_105237</name>
</gene>
<dbReference type="Proteomes" id="UP000242310">
    <property type="component" value="Unassembled WGS sequence"/>
</dbReference>
<proteinExistence type="predicted"/>
<evidence type="ECO:0000313" key="2">
    <source>
        <dbReference type="Proteomes" id="UP000242310"/>
    </source>
</evidence>
<reference evidence="1 2" key="1">
    <citation type="submission" date="2018-03" db="EMBL/GenBank/DDBJ databases">
        <title>Genomic Encyclopedia of Type Strains, Phase III (KMG-III): the genomes of soil and plant-associated and newly described type strains.</title>
        <authorList>
            <person name="Whitman W."/>
        </authorList>
    </citation>
    <scope>NUCLEOTIDE SEQUENCE [LARGE SCALE GENOMIC DNA]</scope>
    <source>
        <strain evidence="1 2">CGMCC 1.07653</strain>
    </source>
</reference>
<keyword evidence="2" id="KW-1185">Reference proteome</keyword>
<accession>A0A2P8HLK9</accession>
<dbReference type="AlphaFoldDB" id="A0A2P8HLK9"/>
<organism evidence="1 2">
    <name type="scientific">Salsuginibacillus halophilus</name>
    <dbReference type="NCBI Taxonomy" id="517424"/>
    <lineage>
        <taxon>Bacteria</taxon>
        <taxon>Bacillati</taxon>
        <taxon>Bacillota</taxon>
        <taxon>Bacilli</taxon>
        <taxon>Bacillales</taxon>
        <taxon>Bacillaceae</taxon>
        <taxon>Salsuginibacillus</taxon>
    </lineage>
</organism>
<sequence>MKLNTVIKNVHLFFEAFVAPPFRTIAVMKREDGEKGWVVQVEVIEERERMKAVAKDEMVGVYEAITDADGEVEEFERLHHRYRTELFERGEEE</sequence>
<dbReference type="EMBL" id="PYAV01000005">
    <property type="protein sequence ID" value="PSL47081.1"/>
    <property type="molecule type" value="Genomic_DNA"/>
</dbReference>
<dbReference type="InterPro" id="IPR008634">
    <property type="entry name" value="Gas-vesicle_GvpO"/>
</dbReference>